<name>A0A382QQP4_9ZZZZ</name>
<protein>
    <recommendedName>
        <fullName evidence="2">SbsA Ig-like domain-containing protein</fullName>
    </recommendedName>
</protein>
<reference evidence="3" key="1">
    <citation type="submission" date="2018-05" db="EMBL/GenBank/DDBJ databases">
        <authorList>
            <person name="Lanie J.A."/>
            <person name="Ng W.-L."/>
            <person name="Kazmierczak K.M."/>
            <person name="Andrzejewski T.M."/>
            <person name="Davidsen T.M."/>
            <person name="Wayne K.J."/>
            <person name="Tettelin H."/>
            <person name="Glass J.I."/>
            <person name="Rusch D."/>
            <person name="Podicherti R."/>
            <person name="Tsui H.-C.T."/>
            <person name="Winkler M.E."/>
        </authorList>
    </citation>
    <scope>NUCLEOTIDE SEQUENCE</scope>
</reference>
<keyword evidence="1" id="KW-0732">Signal</keyword>
<dbReference type="EMBL" id="UINC01115904">
    <property type="protein sequence ID" value="SVC87267.1"/>
    <property type="molecule type" value="Genomic_DNA"/>
</dbReference>
<feature type="non-terminal residue" evidence="3">
    <location>
        <position position="1"/>
    </location>
</feature>
<feature type="non-terminal residue" evidence="3">
    <location>
        <position position="329"/>
    </location>
</feature>
<evidence type="ECO:0000256" key="1">
    <source>
        <dbReference type="ARBA" id="ARBA00022729"/>
    </source>
</evidence>
<organism evidence="3">
    <name type="scientific">marine metagenome</name>
    <dbReference type="NCBI Taxonomy" id="408172"/>
    <lineage>
        <taxon>unclassified sequences</taxon>
        <taxon>metagenomes</taxon>
        <taxon>ecological metagenomes</taxon>
    </lineage>
</organism>
<dbReference type="Pfam" id="PF13205">
    <property type="entry name" value="Big_5"/>
    <property type="match status" value="1"/>
</dbReference>
<dbReference type="InterPro" id="IPR032812">
    <property type="entry name" value="SbsA_Ig"/>
</dbReference>
<dbReference type="AlphaFoldDB" id="A0A382QQP4"/>
<evidence type="ECO:0000259" key="2">
    <source>
        <dbReference type="Pfam" id="PF13205"/>
    </source>
</evidence>
<sequence>SGSEYTVAVSCRIGGPQSALTDHLFTFRTEIPTVSSTEPADGDEGIGTSQGLISVDFSSPIANQSTEGFSLRSRSLDAADTTFVVLPITGFGADSTQTHINFAPEGGFRAFTEYEVIVDRRALGPLAEEGFSWRFSTAPRLTSISDGGTVSNADGSIQLYLPPNALSGSDGEIAISPVTADDGAGRPVASQQTQVGPAYRIDAGSATLRKPATLTIGYDTDDLAGANAARLGIFALADGDVWTRVGGTVDEAARTVTTTVPALGTFGVFEDTGAGLGSLAVADVDCQPRAFTPAGGQLRDRTDISFDLSAPADVTVRVYNVSGRVERVL</sequence>
<feature type="domain" description="SbsA Ig-like" evidence="2">
    <location>
        <begin position="30"/>
        <end position="137"/>
    </location>
</feature>
<evidence type="ECO:0000313" key="3">
    <source>
        <dbReference type="EMBL" id="SVC87267.1"/>
    </source>
</evidence>
<gene>
    <name evidence="3" type="ORF">METZ01_LOCUS340121</name>
</gene>
<accession>A0A382QQP4</accession>
<proteinExistence type="predicted"/>